<dbReference type="Pfam" id="PF00400">
    <property type="entry name" value="WD40"/>
    <property type="match status" value="1"/>
</dbReference>
<evidence type="ECO:0000256" key="1">
    <source>
        <dbReference type="ARBA" id="ARBA00004123"/>
    </source>
</evidence>
<dbReference type="EMBL" id="KZ859087">
    <property type="protein sequence ID" value="RDW23401.1"/>
    <property type="molecule type" value="Genomic_DNA"/>
</dbReference>
<dbReference type="PANTHER" id="PTHR19932">
    <property type="entry name" value="WD REPEAT AND HMG-BOX DNA BINDING PROTEIN"/>
    <property type="match status" value="1"/>
</dbReference>
<comment type="subcellular location">
    <subcellularLocation>
        <location evidence="1">Nucleus</location>
    </subcellularLocation>
</comment>
<protein>
    <submittedName>
        <fullName evidence="8">Uncharacterized protein</fullName>
    </submittedName>
</protein>
<evidence type="ECO:0000256" key="3">
    <source>
        <dbReference type="ARBA" id="ARBA00022737"/>
    </source>
</evidence>
<dbReference type="GO" id="GO:0006281">
    <property type="term" value="P:DNA repair"/>
    <property type="evidence" value="ECO:0007669"/>
    <property type="project" value="TreeGrafter"/>
</dbReference>
<organism evidence="8 9">
    <name type="scientific">Yarrowia lipolytica</name>
    <name type="common">Candida lipolytica</name>
    <dbReference type="NCBI Taxonomy" id="4952"/>
    <lineage>
        <taxon>Eukaryota</taxon>
        <taxon>Fungi</taxon>
        <taxon>Dikarya</taxon>
        <taxon>Ascomycota</taxon>
        <taxon>Saccharomycotina</taxon>
        <taxon>Dipodascomycetes</taxon>
        <taxon>Dipodascales</taxon>
        <taxon>Dipodascales incertae sedis</taxon>
        <taxon>Yarrowia</taxon>
    </lineage>
</organism>
<name>A0A371BZ99_YARLL</name>
<proteinExistence type="predicted"/>
<dbReference type="VEuPathDB" id="FungiDB:YALI0_A20636g"/>
<reference evidence="8 9" key="1">
    <citation type="submission" date="2018-07" db="EMBL/GenBank/DDBJ databases">
        <title>Draft Genome Assemblies for Five Robust Yarrowia lipolytica Strains Exhibiting High Lipid Production and Pentose Sugar Utilization and Sugar Alcohol Secretion from Undetoxified Lignocellulosic Biomass Hydrolysates.</title>
        <authorList>
            <consortium name="DOE Joint Genome Institute"/>
            <person name="Walker C."/>
            <person name="Ryu S."/>
            <person name="Na H."/>
            <person name="Zane M."/>
            <person name="LaButti K."/>
            <person name="Lipzen A."/>
            <person name="Haridas S."/>
            <person name="Barry K."/>
            <person name="Grigoriev I.V."/>
            <person name="Quarterman J."/>
            <person name="Slininger P."/>
            <person name="Dien B."/>
            <person name="Trinh C.T."/>
        </authorList>
    </citation>
    <scope>NUCLEOTIDE SEQUENCE [LARGE SCALE GENOMIC DNA]</scope>
    <source>
        <strain evidence="8 9">YB392</strain>
    </source>
</reference>
<dbReference type="Pfam" id="PF20946">
    <property type="entry name" value="Ctf4_C"/>
    <property type="match status" value="1"/>
</dbReference>
<evidence type="ECO:0000259" key="7">
    <source>
        <dbReference type="Pfam" id="PF20946"/>
    </source>
</evidence>
<evidence type="ECO:0000256" key="5">
    <source>
        <dbReference type="SAM" id="MobiDB-lite"/>
    </source>
</evidence>
<dbReference type="Pfam" id="PF12341">
    <property type="entry name" value="Mcl1_mid"/>
    <property type="match status" value="1"/>
</dbReference>
<feature type="domain" description="WDHD1/CFT4 helical bundle" evidence="7">
    <location>
        <begin position="787"/>
        <end position="878"/>
    </location>
</feature>
<feature type="domain" description="WDHD1/CFT4 second beta-propeller" evidence="6">
    <location>
        <begin position="507"/>
        <end position="780"/>
    </location>
</feature>
<keyword evidence="4" id="KW-0539">Nucleus</keyword>
<dbReference type="AlphaFoldDB" id="A0A371BZ99"/>
<dbReference type="InterPro" id="IPR001680">
    <property type="entry name" value="WD40_rpt"/>
</dbReference>
<dbReference type="GO" id="GO:0003682">
    <property type="term" value="F:chromatin binding"/>
    <property type="evidence" value="ECO:0007669"/>
    <property type="project" value="TreeGrafter"/>
</dbReference>
<dbReference type="GO" id="GO:0000278">
    <property type="term" value="P:mitotic cell cycle"/>
    <property type="evidence" value="ECO:0007669"/>
    <property type="project" value="TreeGrafter"/>
</dbReference>
<dbReference type="SMART" id="SM00320">
    <property type="entry name" value="WD40"/>
    <property type="match status" value="2"/>
</dbReference>
<dbReference type="Gene3D" id="2.130.10.10">
    <property type="entry name" value="YVTN repeat-like/Quinoprotein amine dehydrogenase"/>
    <property type="match status" value="2"/>
</dbReference>
<gene>
    <name evidence="8" type="ORF">B0I71DRAFT_161138</name>
</gene>
<evidence type="ECO:0000313" key="9">
    <source>
        <dbReference type="Proteomes" id="UP000256601"/>
    </source>
</evidence>
<dbReference type="Proteomes" id="UP000256601">
    <property type="component" value="Unassembled WGS sequence"/>
</dbReference>
<sequence length="888" mass="99710">MDCADRLLKKYAPFVGYAVATYSHDGDHVYSCGISEKLQKHSTTNRDELKTFDYGPRAEGGRKQLLKTISAGHHGVVAGCDDGTVCGFNTNGELVSTLVRAPSGVTKVLFSPDGDLVAASSKDDKITIVDWASKRKVSEATFAGLHQFIWSLDSKNVFVSADEGIVQVSARDLTNKTLADFAATPGMMAWYPDGSVLAVAQAKQVVLLDSEDLSKRTSFNIPSKVTEMQFSPSGTYIAIAFGHIVEIWRLKDSNKVAFVKMDAKASSVNWHPSRNEMFITNEKGELCTWPNPVPSKFTLPFEGVAPFDDDIVSDKNQYIEMEETPMFNDVPDTQELDLADTQEIDIPDTQVMDEPQLNGIPNKQRSYTDELQDTQVLEDPAESDEEEEPVISRKRKSKEPVDDPLADTQIVNDEPDASEKKRKRVSMDPSVDRMEKEKSKTKHKPLEEDDDIDLAGDMFVEDDDGAGYVPDLSHRGLGQNEYGNGHMEEEDDGHQGGYAMEFDEVRAIQPGATEFRGTRRYLHASYLGYIWTMKHAENRYSVTSYFFDTGIHKGYHFTDHVGYDLGCMSRRATFYARTSPPSIFMRFHSSISENWSLDLDETDPIRCISVGKTKCVVCTESGLILTYSIFGVPLRVYRDAGEPTVAVTAHTDTFFMVRQDSFTHKLNFVVENGEGHIFTRGKLSLPVGAHIKFVCFTQNGDPVVFDSDGIILILSRWKEEGQYRWIPALDTVAMAKEHGREETYWPIGIDCDYNFHCVILKGAATQPPHPLPLTTDFPIKPVGEPRQLESDYLKKSVMAELEEGRDEPENLGNLEIEVEKALLRLLHAACKSEFKLNKCLYIYRRLKNEECKEAAVTIALRCKRTILAEKINELREKDEAAKNGKRDD</sequence>
<evidence type="ECO:0000259" key="6">
    <source>
        <dbReference type="Pfam" id="PF12341"/>
    </source>
</evidence>
<dbReference type="VEuPathDB" id="FungiDB:YALI1_A21654g"/>
<dbReference type="GO" id="GO:0043596">
    <property type="term" value="C:nuclear replication fork"/>
    <property type="evidence" value="ECO:0007669"/>
    <property type="project" value="TreeGrafter"/>
</dbReference>
<dbReference type="GO" id="GO:0006261">
    <property type="term" value="P:DNA-templated DNA replication"/>
    <property type="evidence" value="ECO:0007669"/>
    <property type="project" value="TreeGrafter"/>
</dbReference>
<evidence type="ECO:0000313" key="8">
    <source>
        <dbReference type="EMBL" id="RDW23401.1"/>
    </source>
</evidence>
<feature type="region of interest" description="Disordered" evidence="5">
    <location>
        <begin position="348"/>
        <end position="448"/>
    </location>
</feature>
<feature type="compositionally biased region" description="Acidic residues" evidence="5">
    <location>
        <begin position="379"/>
        <end position="389"/>
    </location>
</feature>
<accession>A0A371BZ99</accession>
<dbReference type="InterPro" id="IPR022100">
    <property type="entry name" value="WDHD1/CFT4_beta-prop_2nd"/>
</dbReference>
<dbReference type="InterPro" id="IPR015943">
    <property type="entry name" value="WD40/YVTN_repeat-like_dom_sf"/>
</dbReference>
<dbReference type="SUPFAM" id="SSF69322">
    <property type="entry name" value="Tricorn protease domain 2"/>
    <property type="match status" value="1"/>
</dbReference>
<dbReference type="InterPro" id="IPR048591">
    <property type="entry name" value="WDHD1/CFT4_hel"/>
</dbReference>
<keyword evidence="2" id="KW-0853">WD repeat</keyword>
<keyword evidence="3" id="KW-0677">Repeat</keyword>
<evidence type="ECO:0000256" key="2">
    <source>
        <dbReference type="ARBA" id="ARBA00022574"/>
    </source>
</evidence>
<dbReference type="PANTHER" id="PTHR19932:SF10">
    <property type="entry name" value="WD REPEAT AND HMG-BOX DNA-BINDING PROTEIN 1"/>
    <property type="match status" value="1"/>
</dbReference>
<evidence type="ECO:0000256" key="4">
    <source>
        <dbReference type="ARBA" id="ARBA00023242"/>
    </source>
</evidence>